<keyword evidence="1" id="KW-0812">Transmembrane</keyword>
<dbReference type="Pfam" id="PF13231">
    <property type="entry name" value="PMT_2"/>
    <property type="match status" value="1"/>
</dbReference>
<feature type="transmembrane region" description="Helical" evidence="1">
    <location>
        <begin position="441"/>
        <end position="459"/>
    </location>
</feature>
<proteinExistence type="predicted"/>
<feature type="transmembrane region" description="Helical" evidence="1">
    <location>
        <begin position="356"/>
        <end position="377"/>
    </location>
</feature>
<accession>A0A098YEB5</accession>
<organism evidence="3 4">
    <name type="scientific">Modestobacter caceresii</name>
    <dbReference type="NCBI Taxonomy" id="1522368"/>
    <lineage>
        <taxon>Bacteria</taxon>
        <taxon>Bacillati</taxon>
        <taxon>Actinomycetota</taxon>
        <taxon>Actinomycetes</taxon>
        <taxon>Geodermatophilales</taxon>
        <taxon>Geodermatophilaceae</taxon>
        <taxon>Modestobacter</taxon>
    </lineage>
</organism>
<keyword evidence="1" id="KW-1133">Transmembrane helix</keyword>
<dbReference type="Proteomes" id="UP000029713">
    <property type="component" value="Unassembled WGS sequence"/>
</dbReference>
<feature type="transmembrane region" description="Helical" evidence="1">
    <location>
        <begin position="410"/>
        <end position="434"/>
    </location>
</feature>
<evidence type="ECO:0000256" key="1">
    <source>
        <dbReference type="SAM" id="Phobius"/>
    </source>
</evidence>
<evidence type="ECO:0000313" key="4">
    <source>
        <dbReference type="Proteomes" id="UP000029713"/>
    </source>
</evidence>
<feature type="transmembrane region" description="Helical" evidence="1">
    <location>
        <begin position="281"/>
        <end position="301"/>
    </location>
</feature>
<keyword evidence="4" id="KW-1185">Reference proteome</keyword>
<comment type="caution">
    <text evidence="3">The sequence shown here is derived from an EMBL/GenBank/DDBJ whole genome shotgun (WGS) entry which is preliminary data.</text>
</comment>
<protein>
    <recommendedName>
        <fullName evidence="2">Glycosyltransferase RgtA/B/C/D-like domain-containing protein</fullName>
    </recommendedName>
</protein>
<feature type="transmembrane region" description="Helical" evidence="1">
    <location>
        <begin position="153"/>
        <end position="173"/>
    </location>
</feature>
<evidence type="ECO:0000259" key="2">
    <source>
        <dbReference type="Pfam" id="PF13231"/>
    </source>
</evidence>
<dbReference type="EMBL" id="JPMX01000011">
    <property type="protein sequence ID" value="KGH48111.1"/>
    <property type="molecule type" value="Genomic_DNA"/>
</dbReference>
<keyword evidence="1" id="KW-0472">Membrane</keyword>
<reference evidence="3 4" key="1">
    <citation type="submission" date="2014-07" db="EMBL/GenBank/DDBJ databases">
        <title>Biosystematic studies on Modestobacter strains isolated from extreme hyper-arid desert soil and from historic building.</title>
        <authorList>
            <person name="Bukarasam K."/>
            <person name="Bull A."/>
            <person name="Girard G."/>
            <person name="van Wezel G."/>
            <person name="Goodfellow M."/>
        </authorList>
    </citation>
    <scope>NUCLEOTIDE SEQUENCE [LARGE SCALE GENOMIC DNA]</scope>
    <source>
        <strain evidence="3 4">KNN45-2b</strain>
    </source>
</reference>
<dbReference type="AlphaFoldDB" id="A0A098YEB5"/>
<feature type="transmembrane region" description="Helical" evidence="1">
    <location>
        <begin position="384"/>
        <end position="404"/>
    </location>
</feature>
<name>A0A098YEB5_9ACTN</name>
<sequence>MLAEGTGPGSTTSTGSHAARTGGRFLARARNSIAWWGALVVTSALFVLHIAIYNPLSPVDEIQHIDYVLHLLDGNAVGAGDTFTEEGQDILACRWIDTAAPLGMPCGGPYDLSRMPGGGYDTAYIHAPFYYVTPAVAALAGSALGVDGDLVNVMRFSSVLWWALFVGIAWRLFRELGVHKWVGAAGILVLAASPVILQTFTIVNNDVTALPAGAALTLAALRWDRGLLGLRWLVLIAAVAVAIKSTNVTMVIAVALFVLARHWQGTNPRSWREWLPSRRPLLAIVALGVTSAVVGLAWTVVQAQLQTMDPLLVPQNQSFFAPSFEPMWLISSMDAFFTPINPEFYDTTLTGDTARLVAVLTDYGLITLTILGAVMAARGSQVRALAFALGGTALFVPMLLIIVNYEAVNIFVLITSRYGLSLVPAALAIGLTMIRPKPARVAFAAVAVASAAGMAHTMLT</sequence>
<feature type="transmembrane region" description="Helical" evidence="1">
    <location>
        <begin position="185"/>
        <end position="203"/>
    </location>
</feature>
<gene>
    <name evidence="3" type="ORF">IN07_03940</name>
</gene>
<feature type="domain" description="Glycosyltransferase RgtA/B/C/D-like" evidence="2">
    <location>
        <begin position="134"/>
        <end position="267"/>
    </location>
</feature>
<feature type="transmembrane region" description="Helical" evidence="1">
    <location>
        <begin position="232"/>
        <end position="260"/>
    </location>
</feature>
<feature type="transmembrane region" description="Helical" evidence="1">
    <location>
        <begin position="33"/>
        <end position="52"/>
    </location>
</feature>
<dbReference type="InterPro" id="IPR038731">
    <property type="entry name" value="RgtA/B/C-like"/>
</dbReference>
<evidence type="ECO:0000313" key="3">
    <source>
        <dbReference type="EMBL" id="KGH48111.1"/>
    </source>
</evidence>